<dbReference type="AlphaFoldDB" id="A0A7S3ZS45"/>
<dbReference type="Gene3D" id="1.10.30.10">
    <property type="entry name" value="High mobility group box domain"/>
    <property type="match status" value="1"/>
</dbReference>
<sequence>MDWTSQDDIEGECAPTQLVPASQACDIAEESALEFNPDQSQDAWGAPESLDAWSAPSPVSPPRTATSPPRAEGWSPVPKAPTPPPKSPPPKAPSPVAVQSPKIAAATEPADDELRRWVAARVSRETDLQTVTVKTITNELKAAFGGIKVKGARKALVKAAIVEALAQQAAPQESSESDDDEAPPSEARRLGFDDLVEDEEEEEAPVVAEDDTEERPMNPYLYFSKLKRSEVRAEVDGDEAFAELSGGKRNAEATKRLGVLWKALSEEDKRRYKDEAPMIKCKKRKSTKKRKSVEAADAPAFDPEAHAAEYAQLCETEDKPQEKLPEEVAETEAQLEAAKRAAAIEEAIAAEEAAADQEAEAKREALAASIKQRFEEDARKEELAARATLAKLMKEESSDDDSDVELEIVGAPSPAKKARRESLSPSKSTTVEALKRARTKRAGGRRALRDKLRAKAARAGMVKYAEQASVEDISADDYVRRLEALDAQRVVEAREAERRDREERELEQKLRAAGRRFAEIDAREEELFVPDAEDALAMDRAAAQDAIQACLDAERRLSTVPEESPEAWSSPSPEPAPSATALAEDLAPAADVPAEAADGVSAEQAAEDSEMAPAASATALAEDLAPAAEDEAADGVTAAQAAEDQAPVEDSPNKAAEPVAVAAPAEGADNDDDAAPRIEDMDIEEDQDQPKKDRNAAYKAMLEADAKRAKQKTAHGIEGEAEESDEEGQAQMGLGDFGFGVSKPKQDQEEQEDVKITEDDLEAVVDELSDGEGDEEGAEQQRAKEERKREREEMAQMLRRVRDGFGGQDARGGAFRIDDLVGMDASARKEAKRLGLEDSDDEEIRKLRAGSDDEEEEDGDDEGDEERGLAALISQELKNRHLGDRLRRKQEPLISESESESEDEAEAVKAGSDSEEDEVAIKIKSRQWARRAKMRRVLDEKAAREKAEREANGEASQGGAALLDADEDSQLILSMLSRTQSSRSVSSQRSGELPSSLDRAPSLIRSASDSQAAWLPAAKKPRLGTGVSQQAEDTLLGRCGSFFAALDRSHSAGAPSAKSHAAKAAKTAVSLSSLFGLDASSQGFPSSRSGAGKAPAKGPTSFAGIASGAS</sequence>
<evidence type="ECO:0000313" key="5">
    <source>
        <dbReference type="EMBL" id="CAE0692173.1"/>
    </source>
</evidence>
<feature type="compositionally biased region" description="Basic residues" evidence="3">
    <location>
        <begin position="436"/>
        <end position="446"/>
    </location>
</feature>
<dbReference type="EMBL" id="CAKKNE010000004">
    <property type="protein sequence ID" value="CAH0374000.1"/>
    <property type="molecule type" value="Genomic_DNA"/>
</dbReference>
<feature type="compositionally biased region" description="Acidic residues" evidence="3">
    <location>
        <begin position="759"/>
        <end position="778"/>
    </location>
</feature>
<reference evidence="5" key="1">
    <citation type="submission" date="2021-01" db="EMBL/GenBank/DDBJ databases">
        <authorList>
            <person name="Corre E."/>
            <person name="Pelletier E."/>
            <person name="Niang G."/>
            <person name="Scheremetjew M."/>
            <person name="Finn R."/>
            <person name="Kale V."/>
            <person name="Holt S."/>
            <person name="Cochrane G."/>
            <person name="Meng A."/>
            <person name="Brown T."/>
            <person name="Cohen L."/>
        </authorList>
    </citation>
    <scope>NUCLEOTIDE SEQUENCE</scope>
    <source>
        <strain evidence="5">CCMP1756</strain>
    </source>
</reference>
<feature type="compositionally biased region" description="Acidic residues" evidence="3">
    <location>
        <begin position="397"/>
        <end position="406"/>
    </location>
</feature>
<feature type="compositionally biased region" description="Acidic residues" evidence="3">
    <location>
        <begin position="719"/>
        <end position="728"/>
    </location>
</feature>
<evidence type="ECO:0000256" key="3">
    <source>
        <dbReference type="SAM" id="MobiDB-lite"/>
    </source>
</evidence>
<protein>
    <recommendedName>
        <fullName evidence="4">HMG box domain-containing protein</fullName>
    </recommendedName>
</protein>
<evidence type="ECO:0000259" key="4">
    <source>
        <dbReference type="PROSITE" id="PS50118"/>
    </source>
</evidence>
<dbReference type="SUPFAM" id="SSF47095">
    <property type="entry name" value="HMG-box"/>
    <property type="match status" value="1"/>
</dbReference>
<accession>A0A7S3ZS45</accession>
<name>A0A7S3ZS45_9STRA</name>
<dbReference type="GO" id="GO:0003677">
    <property type="term" value="F:DNA binding"/>
    <property type="evidence" value="ECO:0007669"/>
    <property type="project" value="UniProtKB-UniRule"/>
</dbReference>
<dbReference type="SMART" id="SM00398">
    <property type="entry name" value="HMG"/>
    <property type="match status" value="1"/>
</dbReference>
<feature type="domain" description="HMG box" evidence="4">
    <location>
        <begin position="213"/>
        <end position="291"/>
    </location>
</feature>
<proteinExistence type="predicted"/>
<feature type="coiled-coil region" evidence="2">
    <location>
        <begin position="321"/>
        <end position="364"/>
    </location>
</feature>
<feature type="region of interest" description="Disordered" evidence="3">
    <location>
        <begin position="1081"/>
        <end position="1110"/>
    </location>
</feature>
<feature type="region of interest" description="Disordered" evidence="3">
    <location>
        <begin position="283"/>
        <end position="307"/>
    </location>
</feature>
<feature type="region of interest" description="Disordered" evidence="3">
    <location>
        <begin position="555"/>
        <end position="1002"/>
    </location>
</feature>
<gene>
    <name evidence="5" type="ORF">PCAL00307_LOCUS7609</name>
    <name evidence="6" type="ORF">PECAL_4P12550</name>
</gene>
<evidence type="ECO:0000313" key="6">
    <source>
        <dbReference type="EMBL" id="CAH0374000.1"/>
    </source>
</evidence>
<keyword evidence="2" id="KW-0175">Coiled coil</keyword>
<feature type="compositionally biased region" description="Basic and acidic residues" evidence="3">
    <location>
        <begin position="936"/>
        <end position="952"/>
    </location>
</feature>
<feature type="compositionally biased region" description="Basic and acidic residues" evidence="3">
    <location>
        <begin position="826"/>
        <end position="836"/>
    </location>
</feature>
<evidence type="ECO:0000256" key="1">
    <source>
        <dbReference type="PROSITE-ProRule" id="PRU00267"/>
    </source>
</evidence>
<feature type="region of interest" description="Disordered" evidence="3">
    <location>
        <begin position="166"/>
        <end position="215"/>
    </location>
</feature>
<keyword evidence="7" id="KW-1185">Reference proteome</keyword>
<evidence type="ECO:0000313" key="7">
    <source>
        <dbReference type="Proteomes" id="UP000789595"/>
    </source>
</evidence>
<dbReference type="InterPro" id="IPR036910">
    <property type="entry name" value="HMG_box_dom_sf"/>
</dbReference>
<feature type="compositionally biased region" description="Basic and acidic residues" evidence="3">
    <location>
        <begin position="688"/>
        <end position="708"/>
    </location>
</feature>
<dbReference type="GO" id="GO:0005634">
    <property type="term" value="C:nucleus"/>
    <property type="evidence" value="ECO:0007669"/>
    <property type="project" value="UniProtKB-UniRule"/>
</dbReference>
<dbReference type="EMBL" id="HBIW01008948">
    <property type="protein sequence ID" value="CAE0692173.1"/>
    <property type="molecule type" value="Transcribed_RNA"/>
</dbReference>
<feature type="compositionally biased region" description="Pro residues" evidence="3">
    <location>
        <begin position="78"/>
        <end position="93"/>
    </location>
</feature>
<dbReference type="PROSITE" id="PS50118">
    <property type="entry name" value="HMG_BOX_2"/>
    <property type="match status" value="1"/>
</dbReference>
<dbReference type="InterPro" id="IPR009071">
    <property type="entry name" value="HMG_box_dom"/>
</dbReference>
<feature type="compositionally biased region" description="Basic and acidic residues" evidence="3">
    <location>
        <begin position="877"/>
        <end position="891"/>
    </location>
</feature>
<dbReference type="Proteomes" id="UP000789595">
    <property type="component" value="Unassembled WGS sequence"/>
</dbReference>
<feature type="compositionally biased region" description="Basic and acidic residues" evidence="3">
    <location>
        <begin position="779"/>
        <end position="794"/>
    </location>
</feature>
<reference evidence="6" key="2">
    <citation type="submission" date="2021-11" db="EMBL/GenBank/DDBJ databases">
        <authorList>
            <consortium name="Genoscope - CEA"/>
            <person name="William W."/>
        </authorList>
    </citation>
    <scope>NUCLEOTIDE SEQUENCE</scope>
</reference>
<feature type="compositionally biased region" description="Low complexity" evidence="3">
    <location>
        <begin position="566"/>
        <end position="597"/>
    </location>
</feature>
<feature type="compositionally biased region" description="Low complexity" evidence="3">
    <location>
        <begin position="977"/>
        <end position="990"/>
    </location>
</feature>
<feature type="compositionally biased region" description="Basic and acidic residues" evidence="3">
    <location>
        <begin position="744"/>
        <end position="758"/>
    </location>
</feature>
<organism evidence="5">
    <name type="scientific">Pelagomonas calceolata</name>
    <dbReference type="NCBI Taxonomy" id="35677"/>
    <lineage>
        <taxon>Eukaryota</taxon>
        <taxon>Sar</taxon>
        <taxon>Stramenopiles</taxon>
        <taxon>Ochrophyta</taxon>
        <taxon>Pelagophyceae</taxon>
        <taxon>Pelagomonadales</taxon>
        <taxon>Pelagomonadaceae</taxon>
        <taxon>Pelagomonas</taxon>
    </lineage>
</organism>
<feature type="region of interest" description="Disordered" evidence="3">
    <location>
        <begin position="394"/>
        <end position="449"/>
    </location>
</feature>
<feature type="compositionally biased region" description="Acidic residues" evidence="3">
    <location>
        <begin position="194"/>
        <end position="213"/>
    </location>
</feature>
<keyword evidence="1" id="KW-0238">DNA-binding</keyword>
<feature type="compositionally biased region" description="Low complexity" evidence="3">
    <location>
        <begin position="655"/>
        <end position="666"/>
    </location>
</feature>
<feature type="region of interest" description="Disordered" evidence="3">
    <location>
        <begin position="30"/>
        <end position="112"/>
    </location>
</feature>
<keyword evidence="1" id="KW-0539">Nucleus</keyword>
<feature type="compositionally biased region" description="Basic residues" evidence="3">
    <location>
        <begin position="923"/>
        <end position="935"/>
    </location>
</feature>
<feature type="DNA-binding region" description="HMG box" evidence="1">
    <location>
        <begin position="213"/>
        <end position="291"/>
    </location>
</feature>
<dbReference type="Pfam" id="PF00505">
    <property type="entry name" value="HMG_box"/>
    <property type="match status" value="1"/>
</dbReference>
<feature type="compositionally biased region" description="Low complexity" evidence="3">
    <location>
        <begin position="611"/>
        <end position="627"/>
    </location>
</feature>
<evidence type="ECO:0000256" key="2">
    <source>
        <dbReference type="SAM" id="Coils"/>
    </source>
</evidence>
<dbReference type="OrthoDB" id="6247875at2759"/>
<feature type="compositionally biased region" description="Acidic residues" evidence="3">
    <location>
        <begin position="852"/>
        <end position="865"/>
    </location>
</feature>